<dbReference type="InterPro" id="IPR036249">
    <property type="entry name" value="Thioredoxin-like_sf"/>
</dbReference>
<proteinExistence type="predicted"/>
<dbReference type="EMBL" id="CAJZBQ010000048">
    <property type="protein sequence ID" value="CAG9329553.1"/>
    <property type="molecule type" value="Genomic_DNA"/>
</dbReference>
<dbReference type="Gene3D" id="1.20.1050.10">
    <property type="match status" value="1"/>
</dbReference>
<dbReference type="AlphaFoldDB" id="A0AAU9JU86"/>
<dbReference type="InterPro" id="IPR010987">
    <property type="entry name" value="Glutathione-S-Trfase_C-like"/>
</dbReference>
<dbReference type="Proteomes" id="UP001162131">
    <property type="component" value="Unassembled WGS sequence"/>
</dbReference>
<evidence type="ECO:0000259" key="1">
    <source>
        <dbReference type="PROSITE" id="PS50404"/>
    </source>
</evidence>
<reference evidence="3" key="1">
    <citation type="submission" date="2021-09" db="EMBL/GenBank/DDBJ databases">
        <authorList>
            <consortium name="AG Swart"/>
            <person name="Singh M."/>
            <person name="Singh A."/>
            <person name="Seah K."/>
            <person name="Emmerich C."/>
        </authorList>
    </citation>
    <scope>NUCLEOTIDE SEQUENCE</scope>
    <source>
        <strain evidence="3">ATCC30299</strain>
    </source>
</reference>
<dbReference type="Pfam" id="PF13410">
    <property type="entry name" value="GST_C_2"/>
    <property type="match status" value="1"/>
</dbReference>
<dbReference type="InterPro" id="IPR036282">
    <property type="entry name" value="Glutathione-S-Trfase_C_sf"/>
</dbReference>
<dbReference type="GO" id="GO:0005737">
    <property type="term" value="C:cytoplasm"/>
    <property type="evidence" value="ECO:0007669"/>
    <property type="project" value="TreeGrafter"/>
</dbReference>
<dbReference type="Pfam" id="PF13409">
    <property type="entry name" value="GST_N_2"/>
    <property type="match status" value="1"/>
</dbReference>
<sequence length="243" mass="27857">MTSNPERMQLIIHYLCPYAQRALYALAYKGIQCEITEADLVNKLSFLLEVNPLGKVPSLRVVQDGKEYHLSDSACVAEYFDSFPGPALYPRRPDGSINPLEKALIDIKVKLVSDALPATLFPHFRATGTPEQIEAAKKILRTINELVEGGGFLMAKDLGRNEFTLADLILLPFVERIVAWKDQFWSHLVEGEDFSNLWAWFDRIMQEPWAQRFRIQQRRLINNMTRLRSPGYEGLELPVTNYD</sequence>
<keyword evidence="4" id="KW-1185">Reference proteome</keyword>
<dbReference type="PROSITE" id="PS50404">
    <property type="entry name" value="GST_NTER"/>
    <property type="match status" value="1"/>
</dbReference>
<dbReference type="InterPro" id="IPR050983">
    <property type="entry name" value="GST_Omega/HSP26"/>
</dbReference>
<dbReference type="SUPFAM" id="SSF52833">
    <property type="entry name" value="Thioredoxin-like"/>
    <property type="match status" value="1"/>
</dbReference>
<evidence type="ECO:0008006" key="5">
    <source>
        <dbReference type="Google" id="ProtNLM"/>
    </source>
</evidence>
<comment type="caution">
    <text evidence="3">The sequence shown here is derived from an EMBL/GenBank/DDBJ whole genome shotgun (WGS) entry which is preliminary data.</text>
</comment>
<accession>A0AAU9JU86</accession>
<protein>
    <recommendedName>
        <fullName evidence="5">Glutathione S-transferase</fullName>
    </recommendedName>
</protein>
<dbReference type="PANTHER" id="PTHR43968:SF6">
    <property type="entry name" value="GLUTATHIONE S-TRANSFERASE OMEGA"/>
    <property type="match status" value="1"/>
</dbReference>
<dbReference type="InterPro" id="IPR040079">
    <property type="entry name" value="Glutathione_S-Trfase"/>
</dbReference>
<dbReference type="PANTHER" id="PTHR43968">
    <property type="match status" value="1"/>
</dbReference>
<dbReference type="InterPro" id="IPR004045">
    <property type="entry name" value="Glutathione_S-Trfase_N"/>
</dbReference>
<feature type="domain" description="GST C-terminal" evidence="2">
    <location>
        <begin position="98"/>
        <end position="231"/>
    </location>
</feature>
<name>A0AAU9JU86_9CILI</name>
<dbReference type="SFLD" id="SFLDS00019">
    <property type="entry name" value="Glutathione_Transferase_(cytos"/>
    <property type="match status" value="1"/>
</dbReference>
<gene>
    <name evidence="3" type="ORF">BSTOLATCC_MIC49186</name>
</gene>
<evidence type="ECO:0000313" key="4">
    <source>
        <dbReference type="Proteomes" id="UP001162131"/>
    </source>
</evidence>
<dbReference type="PROSITE" id="PS50405">
    <property type="entry name" value="GST_CTER"/>
    <property type="match status" value="1"/>
</dbReference>
<evidence type="ECO:0000313" key="3">
    <source>
        <dbReference type="EMBL" id="CAG9329553.1"/>
    </source>
</evidence>
<dbReference type="Gene3D" id="3.40.30.10">
    <property type="entry name" value="Glutaredoxin"/>
    <property type="match status" value="1"/>
</dbReference>
<dbReference type="SUPFAM" id="SSF47616">
    <property type="entry name" value="GST C-terminal domain-like"/>
    <property type="match status" value="1"/>
</dbReference>
<feature type="domain" description="GST N-terminal" evidence="1">
    <location>
        <begin position="6"/>
        <end position="88"/>
    </location>
</feature>
<dbReference type="CDD" id="cd00299">
    <property type="entry name" value="GST_C_family"/>
    <property type="match status" value="1"/>
</dbReference>
<evidence type="ECO:0000259" key="2">
    <source>
        <dbReference type="PROSITE" id="PS50405"/>
    </source>
</evidence>
<organism evidence="3 4">
    <name type="scientific">Blepharisma stoltei</name>
    <dbReference type="NCBI Taxonomy" id="1481888"/>
    <lineage>
        <taxon>Eukaryota</taxon>
        <taxon>Sar</taxon>
        <taxon>Alveolata</taxon>
        <taxon>Ciliophora</taxon>
        <taxon>Postciliodesmatophora</taxon>
        <taxon>Heterotrichea</taxon>
        <taxon>Heterotrichida</taxon>
        <taxon>Blepharismidae</taxon>
        <taxon>Blepharisma</taxon>
    </lineage>
</organism>